<keyword evidence="1" id="KW-0472">Membrane</keyword>
<dbReference type="EMBL" id="OCNJ01000001">
    <property type="protein sequence ID" value="SOD90356.1"/>
    <property type="molecule type" value="Genomic_DNA"/>
</dbReference>
<reference evidence="2 3" key="1">
    <citation type="submission" date="2017-09" db="EMBL/GenBank/DDBJ databases">
        <authorList>
            <person name="Ehlers B."/>
            <person name="Leendertz F.H."/>
        </authorList>
    </citation>
    <scope>NUCLEOTIDE SEQUENCE [LARGE SCALE GENOMIC DNA]</scope>
    <source>
        <strain evidence="2 3">USBA 140</strain>
    </source>
</reference>
<protein>
    <submittedName>
        <fullName evidence="2">Uncharacterized protein</fullName>
    </submittedName>
</protein>
<name>A0A286G549_9PROT</name>
<evidence type="ECO:0000313" key="2">
    <source>
        <dbReference type="EMBL" id="SOD90356.1"/>
    </source>
</evidence>
<keyword evidence="1" id="KW-1133">Transmembrane helix</keyword>
<evidence type="ECO:0000313" key="3">
    <source>
        <dbReference type="Proteomes" id="UP000219621"/>
    </source>
</evidence>
<sequence length="83" mass="8267">MVLPTLILNLAVLAVGAAALTSVNRLRPVAARLCAGVLGIGLTAYGAVATVDMAAPMTLPVAPDAPGPVMVASVAPDRMLMCL</sequence>
<gene>
    <name evidence="2" type="ORF">SAMN05421508_101524</name>
</gene>
<keyword evidence="3" id="KW-1185">Reference proteome</keyword>
<dbReference type="Proteomes" id="UP000219621">
    <property type="component" value="Unassembled WGS sequence"/>
</dbReference>
<dbReference type="RefSeq" id="WP_097277405.1">
    <property type="nucleotide sequence ID" value="NZ_OCNJ01000001.1"/>
</dbReference>
<organism evidence="2 3">
    <name type="scientific">Caenispirillum bisanense</name>
    <dbReference type="NCBI Taxonomy" id="414052"/>
    <lineage>
        <taxon>Bacteria</taxon>
        <taxon>Pseudomonadati</taxon>
        <taxon>Pseudomonadota</taxon>
        <taxon>Alphaproteobacteria</taxon>
        <taxon>Rhodospirillales</taxon>
        <taxon>Novispirillaceae</taxon>
        <taxon>Caenispirillum</taxon>
    </lineage>
</organism>
<feature type="transmembrane region" description="Helical" evidence="1">
    <location>
        <begin position="29"/>
        <end position="48"/>
    </location>
</feature>
<keyword evidence="1" id="KW-0812">Transmembrane</keyword>
<proteinExistence type="predicted"/>
<dbReference type="AlphaFoldDB" id="A0A286G549"/>
<evidence type="ECO:0000256" key="1">
    <source>
        <dbReference type="SAM" id="Phobius"/>
    </source>
</evidence>
<accession>A0A286G549</accession>